<sequence>MNRNAIEPYVDKSNEQFPEKLMFDKQNLLDIMATDYGGYARQVLRIIYSSYELQNSILPPGRAHLASSPLEKDRFKLFQTAMRYKFKLDSTNIGLFYHSLLRRKLSDFLIEERRRDAMKQSRLTYKQQQLGSSSIDETFD</sequence>
<name>A0A819WJ41_9BILA</name>
<accession>A0A819WJ41</accession>
<evidence type="ECO:0000313" key="2">
    <source>
        <dbReference type="Proteomes" id="UP000663842"/>
    </source>
</evidence>
<organism evidence="1 2">
    <name type="scientific">Rotaria magnacalcarata</name>
    <dbReference type="NCBI Taxonomy" id="392030"/>
    <lineage>
        <taxon>Eukaryota</taxon>
        <taxon>Metazoa</taxon>
        <taxon>Spiralia</taxon>
        <taxon>Gnathifera</taxon>
        <taxon>Rotifera</taxon>
        <taxon>Eurotatoria</taxon>
        <taxon>Bdelloidea</taxon>
        <taxon>Philodinida</taxon>
        <taxon>Philodinidae</taxon>
        <taxon>Rotaria</taxon>
    </lineage>
</organism>
<dbReference type="AlphaFoldDB" id="A0A819WJ41"/>
<proteinExistence type="predicted"/>
<evidence type="ECO:0000313" key="1">
    <source>
        <dbReference type="EMBL" id="CAF4125320.1"/>
    </source>
</evidence>
<protein>
    <submittedName>
        <fullName evidence="1">Uncharacterized protein</fullName>
    </submittedName>
</protein>
<dbReference type="EMBL" id="CAJOBF010004133">
    <property type="protein sequence ID" value="CAF4125320.1"/>
    <property type="molecule type" value="Genomic_DNA"/>
</dbReference>
<comment type="caution">
    <text evidence="1">The sequence shown here is derived from an EMBL/GenBank/DDBJ whole genome shotgun (WGS) entry which is preliminary data.</text>
</comment>
<gene>
    <name evidence="1" type="ORF">UXM345_LOCUS23657</name>
</gene>
<dbReference type="Proteomes" id="UP000663842">
    <property type="component" value="Unassembled WGS sequence"/>
</dbReference>
<reference evidence="1" key="1">
    <citation type="submission" date="2021-02" db="EMBL/GenBank/DDBJ databases">
        <authorList>
            <person name="Nowell W R."/>
        </authorList>
    </citation>
    <scope>NUCLEOTIDE SEQUENCE</scope>
</reference>